<evidence type="ECO:0000313" key="8">
    <source>
        <dbReference type="EMBL" id="PIS41072.1"/>
    </source>
</evidence>
<dbReference type="Pfam" id="PF02492">
    <property type="entry name" value="cobW"/>
    <property type="match status" value="1"/>
</dbReference>
<dbReference type="InterPro" id="IPR003495">
    <property type="entry name" value="CobW/HypB/UreG_nucleotide-bd"/>
</dbReference>
<sequence>MAVDSELARASNIGVKEYLNGCLCCVLIGKLGNALEELLDQYKPDHIIIETSGSAYPGPIAWEIRKIDRLRLDGLITVIDAINFEGYKDKSYTAKLQTKDTDLILINKHEKVDERTLDTVLDDVYELNPQTPKVRTDRGTIDPDLIFGLDTKLFERLEDVTFETRNKDEHHHTHEVETLEMTFDQTFNKVKFEQFLGSLAGPDFYRIKGIIQFQDGFSVVNYVFGKWTIEPILYKGKSKLVFMGPLVKSYSEMIYRELDCTLNAIT</sequence>
<accession>A0A2H0YTJ5</accession>
<evidence type="ECO:0000256" key="3">
    <source>
        <dbReference type="ARBA" id="ARBA00023186"/>
    </source>
</evidence>
<dbReference type="Proteomes" id="UP000228711">
    <property type="component" value="Unassembled WGS sequence"/>
</dbReference>
<evidence type="ECO:0000313" key="9">
    <source>
        <dbReference type="Proteomes" id="UP000228711"/>
    </source>
</evidence>
<dbReference type="PANTHER" id="PTHR13748">
    <property type="entry name" value="COBW-RELATED"/>
    <property type="match status" value="1"/>
</dbReference>
<keyword evidence="3" id="KW-0143">Chaperone</keyword>
<evidence type="ECO:0000256" key="4">
    <source>
        <dbReference type="ARBA" id="ARBA00034320"/>
    </source>
</evidence>
<dbReference type="SUPFAM" id="SSF90002">
    <property type="entry name" value="Hypothetical protein YjiA, C-terminal domain"/>
    <property type="match status" value="1"/>
</dbReference>
<evidence type="ECO:0000256" key="1">
    <source>
        <dbReference type="ARBA" id="ARBA00022741"/>
    </source>
</evidence>
<evidence type="ECO:0000259" key="6">
    <source>
        <dbReference type="Pfam" id="PF02492"/>
    </source>
</evidence>
<keyword evidence="2" id="KW-0378">Hydrolase</keyword>
<organism evidence="8 9">
    <name type="scientific">Candidatus Kerfeldbacteria bacterium CG08_land_8_20_14_0_20_42_7</name>
    <dbReference type="NCBI Taxonomy" id="2014245"/>
    <lineage>
        <taxon>Bacteria</taxon>
        <taxon>Candidatus Kerfeldiibacteriota</taxon>
    </lineage>
</organism>
<dbReference type="Gene3D" id="3.40.50.300">
    <property type="entry name" value="P-loop containing nucleotide triphosphate hydrolases"/>
    <property type="match status" value="1"/>
</dbReference>
<evidence type="ECO:0000256" key="5">
    <source>
        <dbReference type="ARBA" id="ARBA00049117"/>
    </source>
</evidence>
<feature type="domain" description="CobW/HypB/UreG nucleotide-binding" evidence="6">
    <location>
        <begin position="2"/>
        <end position="132"/>
    </location>
</feature>
<evidence type="ECO:0008006" key="10">
    <source>
        <dbReference type="Google" id="ProtNLM"/>
    </source>
</evidence>
<dbReference type="PANTHER" id="PTHR13748:SF62">
    <property type="entry name" value="COBW DOMAIN-CONTAINING PROTEIN"/>
    <property type="match status" value="1"/>
</dbReference>
<comment type="caution">
    <text evidence="8">The sequence shown here is derived from an EMBL/GenBank/DDBJ whole genome shotgun (WGS) entry which is preliminary data.</text>
</comment>
<name>A0A2H0YTJ5_9BACT</name>
<comment type="catalytic activity">
    <reaction evidence="5">
        <text>GTP + H2O = GDP + phosphate + H(+)</text>
        <dbReference type="Rhea" id="RHEA:19669"/>
        <dbReference type="ChEBI" id="CHEBI:15377"/>
        <dbReference type="ChEBI" id="CHEBI:15378"/>
        <dbReference type="ChEBI" id="CHEBI:37565"/>
        <dbReference type="ChEBI" id="CHEBI:43474"/>
        <dbReference type="ChEBI" id="CHEBI:58189"/>
    </reaction>
    <physiologicalReaction direction="left-to-right" evidence="5">
        <dbReference type="Rhea" id="RHEA:19670"/>
    </physiologicalReaction>
</comment>
<gene>
    <name evidence="8" type="ORF">COT25_05060</name>
</gene>
<dbReference type="InterPro" id="IPR036627">
    <property type="entry name" value="CobW-likC_sf"/>
</dbReference>
<dbReference type="InterPro" id="IPR051316">
    <property type="entry name" value="Zinc-reg_GTPase_activator"/>
</dbReference>
<dbReference type="EMBL" id="PEXV01000162">
    <property type="protein sequence ID" value="PIS41072.1"/>
    <property type="molecule type" value="Genomic_DNA"/>
</dbReference>
<proteinExistence type="inferred from homology"/>
<dbReference type="GO" id="GO:0016787">
    <property type="term" value="F:hydrolase activity"/>
    <property type="evidence" value="ECO:0007669"/>
    <property type="project" value="UniProtKB-KW"/>
</dbReference>
<dbReference type="GO" id="GO:0000166">
    <property type="term" value="F:nucleotide binding"/>
    <property type="evidence" value="ECO:0007669"/>
    <property type="project" value="UniProtKB-KW"/>
</dbReference>
<dbReference type="SUPFAM" id="SSF52540">
    <property type="entry name" value="P-loop containing nucleoside triphosphate hydrolases"/>
    <property type="match status" value="1"/>
</dbReference>
<feature type="domain" description="CobW C-terminal" evidence="7">
    <location>
        <begin position="177"/>
        <end position="244"/>
    </location>
</feature>
<dbReference type="Gene3D" id="3.30.1220.10">
    <property type="entry name" value="CobW-like, C-terminal domain"/>
    <property type="match status" value="1"/>
</dbReference>
<dbReference type="Pfam" id="PF07683">
    <property type="entry name" value="CobW_C"/>
    <property type="match status" value="1"/>
</dbReference>
<evidence type="ECO:0000259" key="7">
    <source>
        <dbReference type="Pfam" id="PF07683"/>
    </source>
</evidence>
<protein>
    <recommendedName>
        <fullName evidence="10">CobW C-terminal domain-containing protein</fullName>
    </recommendedName>
</protein>
<dbReference type="GO" id="GO:0005737">
    <property type="term" value="C:cytoplasm"/>
    <property type="evidence" value="ECO:0007669"/>
    <property type="project" value="TreeGrafter"/>
</dbReference>
<comment type="similarity">
    <text evidence="4">Belongs to the SIMIBI class G3E GTPase family. ZNG1 subfamily.</text>
</comment>
<dbReference type="InterPro" id="IPR027417">
    <property type="entry name" value="P-loop_NTPase"/>
</dbReference>
<keyword evidence="1" id="KW-0547">Nucleotide-binding</keyword>
<dbReference type="AlphaFoldDB" id="A0A2H0YTJ5"/>
<reference evidence="9" key="1">
    <citation type="submission" date="2017-09" db="EMBL/GenBank/DDBJ databases">
        <title>Depth-based differentiation of microbial function through sediment-hosted aquifers and enrichment of novel symbionts in the deep terrestrial subsurface.</title>
        <authorList>
            <person name="Probst A.J."/>
            <person name="Ladd B."/>
            <person name="Jarett J.K."/>
            <person name="Geller-Mcgrath D.E."/>
            <person name="Sieber C.M.K."/>
            <person name="Emerson J.B."/>
            <person name="Anantharaman K."/>
            <person name="Thomas B.C."/>
            <person name="Malmstrom R."/>
            <person name="Stieglmeier M."/>
            <person name="Klingl A."/>
            <person name="Woyke T."/>
            <person name="Ryan C.M."/>
            <person name="Banfield J.F."/>
        </authorList>
    </citation>
    <scope>NUCLEOTIDE SEQUENCE [LARGE SCALE GENOMIC DNA]</scope>
</reference>
<dbReference type="InterPro" id="IPR011629">
    <property type="entry name" value="CobW-like_C"/>
</dbReference>
<evidence type="ECO:0000256" key="2">
    <source>
        <dbReference type="ARBA" id="ARBA00022801"/>
    </source>
</evidence>